<evidence type="ECO:0000259" key="7">
    <source>
        <dbReference type="PROSITE" id="PS50089"/>
    </source>
</evidence>
<name>A0A3M7RHZ8_BRAPC</name>
<evidence type="ECO:0000313" key="9">
    <source>
        <dbReference type="Proteomes" id="UP000276133"/>
    </source>
</evidence>
<dbReference type="SUPFAM" id="SSF57850">
    <property type="entry name" value="RING/U-box"/>
    <property type="match status" value="1"/>
</dbReference>
<dbReference type="Proteomes" id="UP000276133">
    <property type="component" value="Unassembled WGS sequence"/>
</dbReference>
<dbReference type="Pfam" id="PF00097">
    <property type="entry name" value="zf-C3HC4"/>
    <property type="match status" value="1"/>
</dbReference>
<dbReference type="GO" id="GO:0008270">
    <property type="term" value="F:zinc ion binding"/>
    <property type="evidence" value="ECO:0007669"/>
    <property type="project" value="UniProtKB-KW"/>
</dbReference>
<sequence length="302" mass="35411">MVHDIMVHGVPNLDDAAVKLREELDQFEDLFGEIQWVRMGQNRRFHRTNYAFVRYRDSSVHPQVVRHFNDQGIPHTNIWFEINPRPTEAHHVLQNVPATPRVARQLAEVDKIRDELETQRQQVQRPQALLEQQIEQQQQQVEEQQQQLLELRQQLVESNRQNTVLQDQLSNSNNLVNDLLNTEQRTVRNRIKFVQPPRSPSPRARHNRDPLGARRPLWQQQAPQRVERQLGTPPITRAHGINGGPCPICLEQFENCNSIVETVCGHRACENCMYQNVRHGNRNFPLCRSSLGQVRYRLINEQ</sequence>
<accession>A0A3M7RHZ8</accession>
<dbReference type="InterPro" id="IPR013083">
    <property type="entry name" value="Znf_RING/FYVE/PHD"/>
</dbReference>
<keyword evidence="3" id="KW-0862">Zinc</keyword>
<evidence type="ECO:0000256" key="5">
    <source>
        <dbReference type="SAM" id="Coils"/>
    </source>
</evidence>
<gene>
    <name evidence="8" type="ORF">BpHYR1_023679</name>
</gene>
<dbReference type="EMBL" id="REGN01003339">
    <property type="protein sequence ID" value="RNA23181.1"/>
    <property type="molecule type" value="Genomic_DNA"/>
</dbReference>
<dbReference type="OrthoDB" id="6105938at2759"/>
<feature type="domain" description="RING-type" evidence="7">
    <location>
        <begin position="246"/>
        <end position="288"/>
    </location>
</feature>
<dbReference type="AlphaFoldDB" id="A0A3M7RHZ8"/>
<feature type="region of interest" description="Disordered" evidence="6">
    <location>
        <begin position="194"/>
        <end position="213"/>
    </location>
</feature>
<feature type="coiled-coil region" evidence="5">
    <location>
        <begin position="102"/>
        <end position="168"/>
    </location>
</feature>
<dbReference type="PROSITE" id="PS50089">
    <property type="entry name" value="ZF_RING_2"/>
    <property type="match status" value="1"/>
</dbReference>
<protein>
    <recommendedName>
        <fullName evidence="7">RING-type domain-containing protein</fullName>
    </recommendedName>
</protein>
<evidence type="ECO:0000256" key="6">
    <source>
        <dbReference type="SAM" id="MobiDB-lite"/>
    </source>
</evidence>
<comment type="caution">
    <text evidence="8">The sequence shown here is derived from an EMBL/GenBank/DDBJ whole genome shotgun (WGS) entry which is preliminary data.</text>
</comment>
<evidence type="ECO:0000256" key="2">
    <source>
        <dbReference type="ARBA" id="ARBA00022771"/>
    </source>
</evidence>
<keyword evidence="5" id="KW-0175">Coiled coil</keyword>
<keyword evidence="2 4" id="KW-0863">Zinc-finger</keyword>
<evidence type="ECO:0000313" key="8">
    <source>
        <dbReference type="EMBL" id="RNA23181.1"/>
    </source>
</evidence>
<proteinExistence type="predicted"/>
<dbReference type="Gene3D" id="3.30.40.10">
    <property type="entry name" value="Zinc/RING finger domain, C3HC4 (zinc finger)"/>
    <property type="match status" value="1"/>
</dbReference>
<dbReference type="InterPro" id="IPR001841">
    <property type="entry name" value="Znf_RING"/>
</dbReference>
<keyword evidence="1" id="KW-0479">Metal-binding</keyword>
<evidence type="ECO:0000256" key="4">
    <source>
        <dbReference type="PROSITE-ProRule" id="PRU00175"/>
    </source>
</evidence>
<keyword evidence="9" id="KW-1185">Reference proteome</keyword>
<dbReference type="InterPro" id="IPR018957">
    <property type="entry name" value="Znf_C3HC4_RING-type"/>
</dbReference>
<evidence type="ECO:0000256" key="3">
    <source>
        <dbReference type="ARBA" id="ARBA00022833"/>
    </source>
</evidence>
<evidence type="ECO:0000256" key="1">
    <source>
        <dbReference type="ARBA" id="ARBA00022723"/>
    </source>
</evidence>
<organism evidence="8 9">
    <name type="scientific">Brachionus plicatilis</name>
    <name type="common">Marine rotifer</name>
    <name type="synonym">Brachionus muelleri</name>
    <dbReference type="NCBI Taxonomy" id="10195"/>
    <lineage>
        <taxon>Eukaryota</taxon>
        <taxon>Metazoa</taxon>
        <taxon>Spiralia</taxon>
        <taxon>Gnathifera</taxon>
        <taxon>Rotifera</taxon>
        <taxon>Eurotatoria</taxon>
        <taxon>Monogononta</taxon>
        <taxon>Pseudotrocha</taxon>
        <taxon>Ploima</taxon>
        <taxon>Brachionidae</taxon>
        <taxon>Brachionus</taxon>
    </lineage>
</organism>
<dbReference type="CDD" id="cd00590">
    <property type="entry name" value="RRM_SF"/>
    <property type="match status" value="1"/>
</dbReference>
<reference evidence="8 9" key="1">
    <citation type="journal article" date="2018" name="Sci. Rep.">
        <title>Genomic signatures of local adaptation to the degree of environmental predictability in rotifers.</title>
        <authorList>
            <person name="Franch-Gras L."/>
            <person name="Hahn C."/>
            <person name="Garcia-Roger E.M."/>
            <person name="Carmona M.J."/>
            <person name="Serra M."/>
            <person name="Gomez A."/>
        </authorList>
    </citation>
    <scope>NUCLEOTIDE SEQUENCE [LARGE SCALE GENOMIC DNA]</scope>
    <source>
        <strain evidence="8">HYR1</strain>
    </source>
</reference>